<dbReference type="GO" id="GO:0006457">
    <property type="term" value="P:protein folding"/>
    <property type="evidence" value="ECO:0007669"/>
    <property type="project" value="UniProtKB-UniRule"/>
</dbReference>
<name>A0A4V1P334_9LACO</name>
<evidence type="ECO:0000256" key="5">
    <source>
        <dbReference type="ARBA" id="ARBA00022729"/>
    </source>
</evidence>
<evidence type="ECO:0000256" key="12">
    <source>
        <dbReference type="SAM" id="SignalP"/>
    </source>
</evidence>
<sequence>MKKWILGVVGLFVAVTLAGCSSGTVANMKGAKITKDEYYNAMKKTATGQATLRNMIVLKALEQQYPNKVSDKKVNSQFNKLKKQYGSSFDSTLEQNGYTESSFKDQIRTTLYSEVALRAMKKPTTKQIEAQWKKYQPKIQVQHILVKTEDEAKQIISDYQKDPTEKNFEALAKKNSIDTGTKNKGGKLAAFDNTDTSLDSTFKAAAFKLKKAGDITTTPVKTQYGYHVIRAISIGKKGTLKEHKKDLENQIYTSWQSDPTVMNDVIAKVLKKANVSIKDNDLKDVLSTYLNSGSSSSSTSN</sequence>
<reference evidence="14 16" key="1">
    <citation type="submission" date="2017-01" db="EMBL/GenBank/DDBJ databases">
        <title>Lactobacillus chiayiensis sp. nov., a lactic acid bacterium isolated from compost.</title>
        <authorList>
            <person name="Huang C.-H."/>
        </authorList>
    </citation>
    <scope>NUCLEOTIDE SEQUENCE [LARGE SCALE GENOMIC DNA]</scope>
    <source>
        <strain evidence="14">Chh01</strain>
        <strain evidence="16">chh01</strain>
    </source>
</reference>
<evidence type="ECO:0000256" key="2">
    <source>
        <dbReference type="ARBA" id="ARBA00004193"/>
    </source>
</evidence>
<dbReference type="OrthoDB" id="14196at2"/>
<dbReference type="InterPro" id="IPR000297">
    <property type="entry name" value="PPIase_PpiC"/>
</dbReference>
<accession>A0A4V1P334</accession>
<dbReference type="PANTHER" id="PTHR47245:SF1">
    <property type="entry name" value="FOLDASE PROTEIN PRSA"/>
    <property type="match status" value="1"/>
</dbReference>
<keyword evidence="6 11" id="KW-0697">Rotamase</keyword>
<evidence type="ECO:0000259" key="13">
    <source>
        <dbReference type="PROSITE" id="PS50198"/>
    </source>
</evidence>
<evidence type="ECO:0000256" key="11">
    <source>
        <dbReference type="HAMAP-Rule" id="MF_01145"/>
    </source>
</evidence>
<comment type="catalytic activity">
    <reaction evidence="1 11">
        <text>[protein]-peptidylproline (omega=180) = [protein]-peptidylproline (omega=0)</text>
        <dbReference type="Rhea" id="RHEA:16237"/>
        <dbReference type="Rhea" id="RHEA-COMP:10747"/>
        <dbReference type="Rhea" id="RHEA-COMP:10748"/>
        <dbReference type="ChEBI" id="CHEBI:83833"/>
        <dbReference type="ChEBI" id="CHEBI:83834"/>
        <dbReference type="EC" id="5.2.1.8"/>
    </reaction>
</comment>
<dbReference type="EMBL" id="CP107523">
    <property type="protein sequence ID" value="UYN55442.1"/>
    <property type="molecule type" value="Genomic_DNA"/>
</dbReference>
<dbReference type="EC" id="5.2.1.8" evidence="11"/>
<dbReference type="PANTHER" id="PTHR47245">
    <property type="entry name" value="PEPTIDYLPROLYL ISOMERASE"/>
    <property type="match status" value="1"/>
</dbReference>
<dbReference type="PROSITE" id="PS50198">
    <property type="entry name" value="PPIC_PPIASE_2"/>
    <property type="match status" value="1"/>
</dbReference>
<evidence type="ECO:0000256" key="6">
    <source>
        <dbReference type="ARBA" id="ARBA00023110"/>
    </source>
</evidence>
<evidence type="ECO:0000313" key="14">
    <source>
        <dbReference type="EMBL" id="RXT29630.1"/>
    </source>
</evidence>
<reference evidence="15" key="2">
    <citation type="submission" date="2022-10" db="EMBL/GenBank/DDBJ databases">
        <title>Comparative genomic analysis and in-vitro probiotic properties of the potential probiotic L. chiayiensis AACE 3.</title>
        <authorList>
            <person name="Kang X."/>
        </authorList>
    </citation>
    <scope>NUCLEOTIDE SEQUENCE</scope>
    <source>
        <strain evidence="15">AACE 3</strain>
    </source>
</reference>
<dbReference type="SUPFAM" id="SSF54534">
    <property type="entry name" value="FKBP-like"/>
    <property type="match status" value="1"/>
</dbReference>
<keyword evidence="5 11" id="KW-0732">Signal</keyword>
<evidence type="ECO:0000256" key="1">
    <source>
        <dbReference type="ARBA" id="ARBA00000971"/>
    </source>
</evidence>
<evidence type="ECO:0000256" key="9">
    <source>
        <dbReference type="ARBA" id="ARBA00023235"/>
    </source>
</evidence>
<evidence type="ECO:0000313" key="16">
    <source>
        <dbReference type="Proteomes" id="UP000290475"/>
    </source>
</evidence>
<dbReference type="EMBL" id="MSSM01000005">
    <property type="protein sequence ID" value="RXT29630.1"/>
    <property type="molecule type" value="Genomic_DNA"/>
</dbReference>
<comment type="function">
    <text evidence="11">Plays a major role in protein secretion by helping the post-translocational extracellular folding of several secreted proteins.</text>
</comment>
<evidence type="ECO:0000256" key="10">
    <source>
        <dbReference type="ARBA" id="ARBA00023288"/>
    </source>
</evidence>
<feature type="signal peptide" evidence="12">
    <location>
        <begin position="1"/>
        <end position="26"/>
    </location>
</feature>
<comment type="subcellular location">
    <subcellularLocation>
        <location evidence="2 11">Cell membrane</location>
        <topology evidence="2 11">Lipid-anchor</topology>
    </subcellularLocation>
</comment>
<dbReference type="PROSITE" id="PS51257">
    <property type="entry name" value="PROKAR_LIPOPROTEIN"/>
    <property type="match status" value="1"/>
</dbReference>
<dbReference type="Gene3D" id="3.10.50.40">
    <property type="match status" value="1"/>
</dbReference>
<keyword evidence="4 11" id="KW-1003">Cell membrane</keyword>
<evidence type="ECO:0000256" key="7">
    <source>
        <dbReference type="ARBA" id="ARBA00023136"/>
    </source>
</evidence>
<keyword evidence="10 11" id="KW-0449">Lipoprotein</keyword>
<dbReference type="AlphaFoldDB" id="A0A4V1P334"/>
<dbReference type="GO" id="GO:0003755">
    <property type="term" value="F:peptidyl-prolyl cis-trans isomerase activity"/>
    <property type="evidence" value="ECO:0007669"/>
    <property type="project" value="UniProtKB-UniRule"/>
</dbReference>
<dbReference type="NCBIfam" id="NF003356">
    <property type="entry name" value="PRK04405.1"/>
    <property type="match status" value="1"/>
</dbReference>
<dbReference type="InterPro" id="IPR050245">
    <property type="entry name" value="PrsA_foldase"/>
</dbReference>
<feature type="domain" description="PpiC" evidence="13">
    <location>
        <begin position="136"/>
        <end position="233"/>
    </location>
</feature>
<dbReference type="InterPro" id="IPR046357">
    <property type="entry name" value="PPIase_dom_sf"/>
</dbReference>
<protein>
    <recommendedName>
        <fullName evidence="11">Foldase protein PrsA</fullName>
        <ecNumber evidence="11">5.2.1.8</ecNumber>
    </recommendedName>
</protein>
<organism evidence="14 16">
    <name type="scientific">Lacticaseibacillus chiayiensis</name>
    <dbReference type="NCBI Taxonomy" id="2100821"/>
    <lineage>
        <taxon>Bacteria</taxon>
        <taxon>Bacillati</taxon>
        <taxon>Bacillota</taxon>
        <taxon>Bacilli</taxon>
        <taxon>Lactobacillales</taxon>
        <taxon>Lactobacillaceae</taxon>
        <taxon>Lacticaseibacillus</taxon>
    </lineage>
</organism>
<evidence type="ECO:0000256" key="3">
    <source>
        <dbReference type="ARBA" id="ARBA00006071"/>
    </source>
</evidence>
<dbReference type="Proteomes" id="UP001164790">
    <property type="component" value="Chromosome"/>
</dbReference>
<proteinExistence type="inferred from homology"/>
<feature type="chain" id="PRO_5039189132" description="Foldase protein PrsA" evidence="12">
    <location>
        <begin position="27"/>
        <end position="301"/>
    </location>
</feature>
<dbReference type="InterPro" id="IPR023059">
    <property type="entry name" value="Foldase_PrsA"/>
</dbReference>
<evidence type="ECO:0000313" key="15">
    <source>
        <dbReference type="EMBL" id="UYN55442.1"/>
    </source>
</evidence>
<dbReference type="Proteomes" id="UP000290475">
    <property type="component" value="Unassembled WGS sequence"/>
</dbReference>
<evidence type="ECO:0000256" key="4">
    <source>
        <dbReference type="ARBA" id="ARBA00022475"/>
    </source>
</evidence>
<gene>
    <name evidence="11 14" type="primary">prsA</name>
    <name evidence="14" type="ORF">BVJ53_02815</name>
    <name evidence="15" type="ORF">OFW50_07955</name>
</gene>
<comment type="similarity">
    <text evidence="3 11">Belongs to the PrsA family.</text>
</comment>
<dbReference type="GO" id="GO:0005886">
    <property type="term" value="C:plasma membrane"/>
    <property type="evidence" value="ECO:0007669"/>
    <property type="project" value="UniProtKB-SubCell"/>
</dbReference>
<keyword evidence="17" id="KW-1185">Reference proteome</keyword>
<dbReference type="Pfam" id="PF00639">
    <property type="entry name" value="Rotamase"/>
    <property type="match status" value="1"/>
</dbReference>
<keyword evidence="9 11" id="KW-0413">Isomerase</keyword>
<evidence type="ECO:0000313" key="17">
    <source>
        <dbReference type="Proteomes" id="UP001164790"/>
    </source>
</evidence>
<dbReference type="RefSeq" id="WP_129301056.1">
    <property type="nucleotide sequence ID" value="NZ_CP074378.1"/>
</dbReference>
<dbReference type="HAMAP" id="MF_01145">
    <property type="entry name" value="Foldase_PrsA"/>
    <property type="match status" value="1"/>
</dbReference>
<keyword evidence="7 11" id="KW-0472">Membrane</keyword>
<dbReference type="InterPro" id="IPR027304">
    <property type="entry name" value="Trigger_fact/SurA_dom_sf"/>
</dbReference>
<dbReference type="SUPFAM" id="SSF109998">
    <property type="entry name" value="Triger factor/SurA peptide-binding domain-like"/>
    <property type="match status" value="1"/>
</dbReference>
<evidence type="ECO:0000256" key="8">
    <source>
        <dbReference type="ARBA" id="ARBA00023139"/>
    </source>
</evidence>
<keyword evidence="8 11" id="KW-0564">Palmitate</keyword>